<organism evidence="2 3">
    <name type="scientific">Catenaria anguillulae PL171</name>
    <dbReference type="NCBI Taxonomy" id="765915"/>
    <lineage>
        <taxon>Eukaryota</taxon>
        <taxon>Fungi</taxon>
        <taxon>Fungi incertae sedis</taxon>
        <taxon>Blastocladiomycota</taxon>
        <taxon>Blastocladiomycetes</taxon>
        <taxon>Blastocladiales</taxon>
        <taxon>Catenariaceae</taxon>
        <taxon>Catenaria</taxon>
    </lineage>
</organism>
<dbReference type="EMBL" id="MCFL01000029">
    <property type="protein sequence ID" value="ORZ34304.1"/>
    <property type="molecule type" value="Genomic_DNA"/>
</dbReference>
<evidence type="ECO:0000313" key="2">
    <source>
        <dbReference type="EMBL" id="ORZ34304.1"/>
    </source>
</evidence>
<comment type="caution">
    <text evidence="2">The sequence shown here is derived from an EMBL/GenBank/DDBJ whole genome shotgun (WGS) entry which is preliminary data.</text>
</comment>
<accession>A0A1Y2HK02</accession>
<keyword evidence="3" id="KW-1185">Reference proteome</keyword>
<proteinExistence type="predicted"/>
<evidence type="ECO:0000313" key="3">
    <source>
        <dbReference type="Proteomes" id="UP000193411"/>
    </source>
</evidence>
<feature type="region of interest" description="Disordered" evidence="1">
    <location>
        <begin position="1"/>
        <end position="29"/>
    </location>
</feature>
<sequence length="147" mass="15440">MAYSTAANSAPDRASCSRNTSCSASRTRRASMASLRSKSSFLATSDSASKSMSRTSLVLTMSVTSMVMARMGMGDMDMSGIEAGNLLADDKDETTVVDSVNKGAGTSMASCSSTSMKWLTAWNDMARNPARIGLKGMVAVRSLFMGT</sequence>
<name>A0A1Y2HK02_9FUNG</name>
<gene>
    <name evidence="2" type="ORF">BCR44DRAFT_1436413</name>
</gene>
<reference evidence="2 3" key="1">
    <citation type="submission" date="2016-07" db="EMBL/GenBank/DDBJ databases">
        <title>Pervasive Adenine N6-methylation of Active Genes in Fungi.</title>
        <authorList>
            <consortium name="DOE Joint Genome Institute"/>
            <person name="Mondo S.J."/>
            <person name="Dannebaum R.O."/>
            <person name="Kuo R.C."/>
            <person name="Labutti K."/>
            <person name="Haridas S."/>
            <person name="Kuo A."/>
            <person name="Salamov A."/>
            <person name="Ahrendt S.R."/>
            <person name="Lipzen A."/>
            <person name="Sullivan W."/>
            <person name="Andreopoulos W.B."/>
            <person name="Clum A."/>
            <person name="Lindquist E."/>
            <person name="Daum C."/>
            <person name="Ramamoorthy G.K."/>
            <person name="Gryganskyi A."/>
            <person name="Culley D."/>
            <person name="Magnuson J.K."/>
            <person name="James T.Y."/>
            <person name="O'Malley M.A."/>
            <person name="Stajich J.E."/>
            <person name="Spatafora J.W."/>
            <person name="Visel A."/>
            <person name="Grigoriev I.V."/>
        </authorList>
    </citation>
    <scope>NUCLEOTIDE SEQUENCE [LARGE SCALE GENOMIC DNA]</scope>
    <source>
        <strain evidence="2 3">PL171</strain>
    </source>
</reference>
<evidence type="ECO:0000256" key="1">
    <source>
        <dbReference type="SAM" id="MobiDB-lite"/>
    </source>
</evidence>
<dbReference type="Proteomes" id="UP000193411">
    <property type="component" value="Unassembled WGS sequence"/>
</dbReference>
<dbReference type="AlphaFoldDB" id="A0A1Y2HK02"/>
<protein>
    <submittedName>
        <fullName evidence="2">Uncharacterized protein</fullName>
    </submittedName>
</protein>
<feature type="compositionally biased region" description="Low complexity" evidence="1">
    <location>
        <begin position="13"/>
        <end position="29"/>
    </location>
</feature>